<organism evidence="4">
    <name type="scientific">Deinococcus sonorensis KR-87</name>
    <dbReference type="NCBI Taxonomy" id="694439"/>
    <lineage>
        <taxon>Bacteria</taxon>
        <taxon>Thermotogati</taxon>
        <taxon>Deinococcota</taxon>
        <taxon>Deinococci</taxon>
        <taxon>Deinococcales</taxon>
        <taxon>Deinococcaceae</taxon>
        <taxon>Deinococcus</taxon>
    </lineage>
</organism>
<name>A0AAU7UFT4_9DEIO</name>
<feature type="domain" description="pPIWI-RE RNaseH" evidence="2">
    <location>
        <begin position="640"/>
        <end position="929"/>
    </location>
</feature>
<keyword evidence="4" id="KW-0614">Plasmid</keyword>
<sequence length="955" mass="105466">MPKRTATPAAPVVLKPMAFAFEHTQGQIHLATEVAWTPEAHMLVKSMSSDLYTTQKKNLPTQDLRMTLQIRDAGVIRTDTSLGTKDSSTVAFTRTDVTGATAAANAAAADWALGTLMPLVEPPDPQGKLMPGRASELRKLALNGKAMRAREERMAVLSWETNRQTGTAKVPYGSRQYAALADHVADLIEGHEIYPGRGPMRRAIRRDLTSNEVDLMTDVITLPHERGYDVRFSLGLTVSVETYPGRKLPIIKLHHRKFVWARTPTAGREKLSGYVLPGREARALRFELSKDLELGRDYALLADTYGLPNLTSAQHLAMTGVYGEHWVMITHKNGRAETEAAMTGVTDLDRRDSFARVADLVAPFGLTPWTGLQRIETTSRSETDLDGGWAGAFGTKKKKVKSKKAPSLFGEPAETDTTPEAVDPKKAATALRTQQDKLSEWATRMQANIDAHYGGTHQIVIAYGKNLHDQAAEAERILRTVLKSGATILLKRLPDAVHGRMRDLPGEELSKPGERAKVRAQAWKPFIDILNAHQKAHPEAPIQSVLILADRWYDGVHDDVINKRVARTTLNAALGVTVQYLLPIRTRRGTSVPDEDAMNDFRMRTMNAWRDLAWKGLGKMDGIEEKSRELIGTADRPVLGLGIIRVNRKKRNKNDASFVPYAIELDPVTGACSGAVLLGKGDSDPTPTAFLPLPQLLRALSEYGPSILAREKKASETNKARQAATQKFMANILIERTKVHPRLIVLADAETLNGNWSWLNDANVNPNDITLAGQDHFEGNCPDAAFIRIRQDVSPKVVRDAPKVRIIENGVEVPAAVWSDADLYRVTDASDDLQTYLSFGSKIIQRPRGISSHRPVQEAGASEPRGPYLDAYQTPNPIDVTVIRSGGLDPDDLARFVEALRREFAHFGSWIIAPGPLHFASALKEYIPDYDLSDEDEEAAQDQEDTFDPGSDRLF</sequence>
<dbReference type="Pfam" id="PF13032">
    <property type="entry name" value="RNaseH_pPIWI_RE"/>
    <property type="match status" value="1"/>
</dbReference>
<gene>
    <name evidence="4" type="ORF">ABOD76_20635</name>
</gene>
<dbReference type="InterPro" id="IPR025085">
    <property type="entry name" value="pPIWI_RE_X"/>
</dbReference>
<geneLocation type="plasmid" evidence="4">
    <name>pDson02</name>
</geneLocation>
<dbReference type="KEGG" id="dsc:ABOD76_20635"/>
<dbReference type="AlphaFoldDB" id="A0AAU7UFT4"/>
<feature type="domain" description="pPIWI-RE module N-terminal" evidence="3">
    <location>
        <begin position="34"/>
        <end position="272"/>
    </location>
</feature>
<protein>
    <submittedName>
        <fullName evidence="4">RNaseH domain-containing protein</fullName>
    </submittedName>
</protein>
<accession>A0AAU7UFT4</accession>
<evidence type="ECO:0000313" key="4">
    <source>
        <dbReference type="EMBL" id="XBV87458.1"/>
    </source>
</evidence>
<dbReference type="InterPro" id="IPR024996">
    <property type="entry name" value="RNaseH_pPIWI_RE"/>
</dbReference>
<proteinExistence type="predicted"/>
<reference evidence="4" key="1">
    <citation type="submission" date="2024-06" db="EMBL/GenBank/DDBJ databases">
        <title>Draft Genome Sequence of Deinococcus sonorensis Type Strain KR-87, a Biofilm Producing Representative of the Genus Deinococcus.</title>
        <authorList>
            <person name="Boren L.S."/>
            <person name="Grosso R.A."/>
            <person name="Hugenberg-Cox A.N."/>
            <person name="Hill J.T.E."/>
            <person name="Albert C.M."/>
            <person name="Tuohy J.M."/>
        </authorList>
    </citation>
    <scope>NUCLEOTIDE SEQUENCE</scope>
    <source>
        <strain evidence="4">KR-87</strain>
        <plasmid evidence="4">pDson02</plasmid>
    </source>
</reference>
<feature type="compositionally biased region" description="Acidic residues" evidence="1">
    <location>
        <begin position="932"/>
        <end position="947"/>
    </location>
</feature>
<dbReference type="Pfam" id="PF13111">
    <property type="entry name" value="pPIWI_RE_X"/>
    <property type="match status" value="1"/>
</dbReference>
<evidence type="ECO:0000259" key="3">
    <source>
        <dbReference type="Pfam" id="PF13111"/>
    </source>
</evidence>
<feature type="region of interest" description="Disordered" evidence="1">
    <location>
        <begin position="401"/>
        <end position="422"/>
    </location>
</feature>
<feature type="region of interest" description="Disordered" evidence="1">
    <location>
        <begin position="932"/>
        <end position="955"/>
    </location>
</feature>
<dbReference type="EMBL" id="CP158300">
    <property type="protein sequence ID" value="XBV87458.1"/>
    <property type="molecule type" value="Genomic_DNA"/>
</dbReference>
<evidence type="ECO:0000259" key="2">
    <source>
        <dbReference type="Pfam" id="PF13032"/>
    </source>
</evidence>
<evidence type="ECO:0000256" key="1">
    <source>
        <dbReference type="SAM" id="MobiDB-lite"/>
    </source>
</evidence>
<dbReference type="RefSeq" id="WP_350245607.1">
    <property type="nucleotide sequence ID" value="NZ_CP158300.1"/>
</dbReference>